<dbReference type="GO" id="GO:0006355">
    <property type="term" value="P:regulation of DNA-templated transcription"/>
    <property type="evidence" value="ECO:0007669"/>
    <property type="project" value="InterPro"/>
</dbReference>
<dbReference type="InterPro" id="IPR011006">
    <property type="entry name" value="CheY-like_superfamily"/>
</dbReference>
<gene>
    <name evidence="8" type="ORF">N868_11875</name>
</gene>
<dbReference type="SMART" id="SM00448">
    <property type="entry name" value="REC"/>
    <property type="match status" value="1"/>
</dbReference>
<dbReference type="InterPro" id="IPR039420">
    <property type="entry name" value="WalR-like"/>
</dbReference>
<feature type="domain" description="Response regulatory" evidence="7">
    <location>
        <begin position="6"/>
        <end position="122"/>
    </location>
</feature>
<dbReference type="AlphaFoldDB" id="A0A0A0BX27"/>
<evidence type="ECO:0000313" key="9">
    <source>
        <dbReference type="Proteomes" id="UP000029839"/>
    </source>
</evidence>
<evidence type="ECO:0000256" key="1">
    <source>
        <dbReference type="ARBA" id="ARBA00022553"/>
    </source>
</evidence>
<evidence type="ECO:0000259" key="7">
    <source>
        <dbReference type="PROSITE" id="PS50110"/>
    </source>
</evidence>
<dbReference type="GO" id="GO:0000160">
    <property type="term" value="P:phosphorelay signal transduction system"/>
    <property type="evidence" value="ECO:0007669"/>
    <property type="project" value="InterPro"/>
</dbReference>
<dbReference type="PANTHER" id="PTHR43214">
    <property type="entry name" value="TWO-COMPONENT RESPONSE REGULATOR"/>
    <property type="match status" value="1"/>
</dbReference>
<evidence type="ECO:0000313" key="8">
    <source>
        <dbReference type="EMBL" id="KGM12481.1"/>
    </source>
</evidence>
<evidence type="ECO:0000256" key="4">
    <source>
        <dbReference type="ARBA" id="ARBA00023163"/>
    </source>
</evidence>
<dbReference type="PROSITE" id="PS50110">
    <property type="entry name" value="RESPONSE_REGULATORY"/>
    <property type="match status" value="1"/>
</dbReference>
<keyword evidence="1 5" id="KW-0597">Phosphoprotein</keyword>
<keyword evidence="2" id="KW-0805">Transcription regulation</keyword>
<dbReference type="InterPro" id="IPR058245">
    <property type="entry name" value="NreC/VraR/RcsB-like_REC"/>
</dbReference>
<reference evidence="8 9" key="2">
    <citation type="journal article" date="2015" name="Stand. Genomic Sci.">
        <title>Draft genome sequence of Cellulomonas carbonis T26(T) and comparative analysis of six Cellulomonas genomes.</title>
        <authorList>
            <person name="Zhuang W."/>
            <person name="Zhang S."/>
            <person name="Xia X."/>
            <person name="Wang G."/>
        </authorList>
    </citation>
    <scope>NUCLEOTIDE SEQUENCE [LARGE SCALE GENOMIC DNA]</scope>
    <source>
        <strain evidence="8 9">T26</strain>
    </source>
</reference>
<dbReference type="SMART" id="SM00421">
    <property type="entry name" value="HTH_LUXR"/>
    <property type="match status" value="1"/>
</dbReference>
<evidence type="ECO:0000256" key="3">
    <source>
        <dbReference type="ARBA" id="ARBA00023125"/>
    </source>
</evidence>
<evidence type="ECO:0000256" key="5">
    <source>
        <dbReference type="PROSITE-ProRule" id="PRU00169"/>
    </source>
</evidence>
<comment type="caution">
    <text evidence="8">The sequence shown here is derived from an EMBL/GenBank/DDBJ whole genome shotgun (WGS) entry which is preliminary data.</text>
</comment>
<keyword evidence="3" id="KW-0238">DNA-binding</keyword>
<dbReference type="PANTHER" id="PTHR43214:SF24">
    <property type="entry name" value="TRANSCRIPTIONAL REGULATORY PROTEIN NARL-RELATED"/>
    <property type="match status" value="1"/>
</dbReference>
<organism evidence="8 9">
    <name type="scientific">Cellulomonas carbonis T26</name>
    <dbReference type="NCBI Taxonomy" id="947969"/>
    <lineage>
        <taxon>Bacteria</taxon>
        <taxon>Bacillati</taxon>
        <taxon>Actinomycetota</taxon>
        <taxon>Actinomycetes</taxon>
        <taxon>Micrococcales</taxon>
        <taxon>Cellulomonadaceae</taxon>
        <taxon>Cellulomonas</taxon>
    </lineage>
</organism>
<evidence type="ECO:0000256" key="2">
    <source>
        <dbReference type="ARBA" id="ARBA00023015"/>
    </source>
</evidence>
<feature type="modified residue" description="4-aspartylphosphate" evidence="5">
    <location>
        <position position="57"/>
    </location>
</feature>
<keyword evidence="9" id="KW-1185">Reference proteome</keyword>
<protein>
    <submittedName>
        <fullName evidence="8">LuxR family transcriptional regulator</fullName>
    </submittedName>
</protein>
<accession>A0A0A0BX27</accession>
<dbReference type="PRINTS" id="PR00038">
    <property type="entry name" value="HTHLUXR"/>
</dbReference>
<evidence type="ECO:0000259" key="6">
    <source>
        <dbReference type="PROSITE" id="PS50043"/>
    </source>
</evidence>
<proteinExistence type="predicted"/>
<dbReference type="InterPro" id="IPR016032">
    <property type="entry name" value="Sig_transdc_resp-reg_C-effctor"/>
</dbReference>
<dbReference type="InterPro" id="IPR001789">
    <property type="entry name" value="Sig_transdc_resp-reg_receiver"/>
</dbReference>
<dbReference type="Pfam" id="PF00196">
    <property type="entry name" value="GerE"/>
    <property type="match status" value="1"/>
</dbReference>
<dbReference type="SUPFAM" id="SSF52172">
    <property type="entry name" value="CheY-like"/>
    <property type="match status" value="1"/>
</dbReference>
<keyword evidence="4" id="KW-0804">Transcription</keyword>
<feature type="domain" description="HTH luxR-type" evidence="6">
    <location>
        <begin position="154"/>
        <end position="219"/>
    </location>
</feature>
<dbReference type="InterPro" id="IPR000792">
    <property type="entry name" value="Tscrpt_reg_LuxR_C"/>
</dbReference>
<sequence>MSETVRVLLVDDQALLRMGFALVLDAEDDLEVVGEAGDGATAVTQVAALRPDVVLMDVRMPGMNGIEATRRVVEAHPGTRVLILTTFDLDEYAFAALRAGASGFLLKDARPAELVAAIRAVASGDAVVSPRVTRRMLEMFADHLPTGPVTPSGLDPRLAALTPRELEVLRAVAEGLSNGEIAERLVLSEATVKTHVGRILHKLDVRDRVQAVVLAYETGLAGR</sequence>
<reference evidence="8 9" key="1">
    <citation type="submission" date="2013-08" db="EMBL/GenBank/DDBJ databases">
        <title>Genome sequencing of Cellulomonas carbonis T26.</title>
        <authorList>
            <person name="Chen F."/>
            <person name="Li Y."/>
            <person name="Wang G."/>
        </authorList>
    </citation>
    <scope>NUCLEOTIDE SEQUENCE [LARGE SCALE GENOMIC DNA]</scope>
    <source>
        <strain evidence="8 9">T26</strain>
    </source>
</reference>
<dbReference type="SUPFAM" id="SSF46894">
    <property type="entry name" value="C-terminal effector domain of the bipartite response regulators"/>
    <property type="match status" value="1"/>
</dbReference>
<dbReference type="CDD" id="cd06170">
    <property type="entry name" value="LuxR_C_like"/>
    <property type="match status" value="1"/>
</dbReference>
<dbReference type="EMBL" id="AXCY01000004">
    <property type="protein sequence ID" value="KGM12481.1"/>
    <property type="molecule type" value="Genomic_DNA"/>
</dbReference>
<dbReference type="PROSITE" id="PS50043">
    <property type="entry name" value="HTH_LUXR_2"/>
    <property type="match status" value="1"/>
</dbReference>
<dbReference type="RefSeq" id="WP_043602569.1">
    <property type="nucleotide sequence ID" value="NZ_AXCY01000004.1"/>
</dbReference>
<dbReference type="Gene3D" id="3.40.50.2300">
    <property type="match status" value="1"/>
</dbReference>
<name>A0A0A0BX27_9CELL</name>
<dbReference type="PROSITE" id="PS00622">
    <property type="entry name" value="HTH_LUXR_1"/>
    <property type="match status" value="1"/>
</dbReference>
<dbReference type="CDD" id="cd17535">
    <property type="entry name" value="REC_NarL-like"/>
    <property type="match status" value="1"/>
</dbReference>
<dbReference type="Proteomes" id="UP000029839">
    <property type="component" value="Unassembled WGS sequence"/>
</dbReference>
<dbReference type="Pfam" id="PF00072">
    <property type="entry name" value="Response_reg"/>
    <property type="match status" value="1"/>
</dbReference>
<dbReference type="GO" id="GO:0003677">
    <property type="term" value="F:DNA binding"/>
    <property type="evidence" value="ECO:0007669"/>
    <property type="project" value="UniProtKB-KW"/>
</dbReference>